<dbReference type="GO" id="GO:0045893">
    <property type="term" value="P:positive regulation of DNA-templated transcription"/>
    <property type="evidence" value="ECO:0007669"/>
    <property type="project" value="TreeGrafter"/>
</dbReference>
<evidence type="ECO:0000313" key="3">
    <source>
        <dbReference type="Proteomes" id="UP000624041"/>
    </source>
</evidence>
<evidence type="ECO:0000313" key="2">
    <source>
        <dbReference type="EMBL" id="GGN51062.1"/>
    </source>
</evidence>
<dbReference type="SUPFAM" id="SSF110391">
    <property type="entry name" value="GlpP-like"/>
    <property type="match status" value="1"/>
</dbReference>
<dbReference type="Gene3D" id="3.20.20.70">
    <property type="entry name" value="Aldolase class I"/>
    <property type="match status" value="1"/>
</dbReference>
<keyword evidence="1" id="KW-0694">RNA-binding</keyword>
<dbReference type="GO" id="GO:0006071">
    <property type="term" value="P:glycerol metabolic process"/>
    <property type="evidence" value="ECO:0007669"/>
    <property type="project" value="UniProtKB-UniRule"/>
</dbReference>
<name>A0A917XRU0_9BACI</name>
<reference evidence="2" key="1">
    <citation type="journal article" date="2014" name="Int. J. Syst. Evol. Microbiol.">
        <title>Complete genome sequence of Corynebacterium casei LMG S-19264T (=DSM 44701T), isolated from a smear-ripened cheese.</title>
        <authorList>
            <consortium name="US DOE Joint Genome Institute (JGI-PGF)"/>
            <person name="Walter F."/>
            <person name="Albersmeier A."/>
            <person name="Kalinowski J."/>
            <person name="Ruckert C."/>
        </authorList>
    </citation>
    <scope>NUCLEOTIDE SEQUENCE</scope>
    <source>
        <strain evidence="2">JCM 17251</strain>
    </source>
</reference>
<keyword evidence="1" id="KW-0319">Glycerol metabolism</keyword>
<dbReference type="InterPro" id="IPR013785">
    <property type="entry name" value="Aldolase_TIM"/>
</dbReference>
<dbReference type="RefSeq" id="WP_156856177.1">
    <property type="nucleotide sequence ID" value="NZ_BMOS01000002.1"/>
</dbReference>
<keyword evidence="1" id="KW-0804">Transcription</keyword>
<sequence>MLFKDKVIPAIRKIKDFEKVLESGHETIILLESRVSQLQNLVKYAHQYGKKIYVHADLISGLKADKYGIEFLTNNVKVDGIISTRGEVISLVKKQRIVAIQRLFALDSHALDHNLQICKRVNPDYIEILPAILPGIIKEVQEETGIPIIAGGLIRTEQDVKETIKNGAVAVTTSSNLLWEL</sequence>
<accession>A0A917XRU0</accession>
<dbReference type="AlphaFoldDB" id="A0A917XRU0"/>
<dbReference type="EMBL" id="BMOS01000002">
    <property type="protein sequence ID" value="GGN51062.1"/>
    <property type="molecule type" value="Genomic_DNA"/>
</dbReference>
<protein>
    <recommendedName>
        <fullName evidence="1">Glycerol uptake operon antiterminator regulatory protein</fullName>
    </recommendedName>
</protein>
<evidence type="ECO:0000256" key="1">
    <source>
        <dbReference type="PIRNR" id="PIRNR016897"/>
    </source>
</evidence>
<dbReference type="PANTHER" id="PTHR35787:SF1">
    <property type="entry name" value="GLYCEROL UPTAKE OPERON ANTITERMINATOR REGULATORY PROTEIN"/>
    <property type="match status" value="1"/>
</dbReference>
<reference evidence="2" key="2">
    <citation type="submission" date="2020-09" db="EMBL/GenBank/DDBJ databases">
        <authorList>
            <person name="Sun Q."/>
            <person name="Ohkuma M."/>
        </authorList>
    </citation>
    <scope>NUCLEOTIDE SEQUENCE</scope>
    <source>
        <strain evidence="2">JCM 17251</strain>
    </source>
</reference>
<keyword evidence="3" id="KW-1185">Reference proteome</keyword>
<dbReference type="Pfam" id="PF04309">
    <property type="entry name" value="G3P_antiterm"/>
    <property type="match status" value="1"/>
</dbReference>
<comment type="caution">
    <text evidence="2">The sequence shown here is derived from an EMBL/GenBank/DDBJ whole genome shotgun (WGS) entry which is preliminary data.</text>
</comment>
<dbReference type="Proteomes" id="UP000624041">
    <property type="component" value="Unassembled WGS sequence"/>
</dbReference>
<proteinExistence type="predicted"/>
<dbReference type="GO" id="GO:0001072">
    <property type="term" value="F:transcription antitermination factor activity, RNA binding"/>
    <property type="evidence" value="ECO:0007669"/>
    <property type="project" value="TreeGrafter"/>
</dbReference>
<dbReference type="InterPro" id="IPR006699">
    <property type="entry name" value="GlpP"/>
</dbReference>
<dbReference type="GO" id="GO:0003723">
    <property type="term" value="F:RNA binding"/>
    <property type="evidence" value="ECO:0007669"/>
    <property type="project" value="UniProtKB-KW"/>
</dbReference>
<dbReference type="PANTHER" id="PTHR35787">
    <property type="entry name" value="GLYCEROL UPTAKE OPERON ANTITERMINATOR REGULATORY PROTEIN"/>
    <property type="match status" value="1"/>
</dbReference>
<comment type="function">
    <text evidence="1">Regulates expression of the glpD operon. In the presence of glycerol 3-phosphate (G3P) causes antitermination of transcription of glpD at the inverted repeat of the leader region to enhance its transcription. Binds and stabilizes glpD leader mRNA.</text>
</comment>
<dbReference type="PIRSF" id="PIRSF016897">
    <property type="entry name" value="GlpP"/>
    <property type="match status" value="1"/>
</dbReference>
<keyword evidence="1" id="KW-0805">Transcription regulation</keyword>
<organism evidence="2 3">
    <name type="scientific">Oceanobacillus indicireducens</name>
    <dbReference type="NCBI Taxonomy" id="1004261"/>
    <lineage>
        <taxon>Bacteria</taxon>
        <taxon>Bacillati</taxon>
        <taxon>Bacillota</taxon>
        <taxon>Bacilli</taxon>
        <taxon>Bacillales</taxon>
        <taxon>Bacillaceae</taxon>
        <taxon>Oceanobacillus</taxon>
    </lineage>
</organism>
<gene>
    <name evidence="2" type="primary">glpP</name>
    <name evidence="2" type="ORF">GCM10007971_05230</name>
</gene>